<proteinExistence type="predicted"/>
<dbReference type="EMBL" id="MH909344">
    <property type="protein sequence ID" value="QBQ67930.1"/>
    <property type="molecule type" value="Genomic_DNA"/>
</dbReference>
<keyword evidence="1" id="KW-0614">Plasmid</keyword>
<evidence type="ECO:0000313" key="1">
    <source>
        <dbReference type="EMBL" id="QBQ67930.1"/>
    </source>
</evidence>
<reference evidence="1" key="1">
    <citation type="submission" date="2018-09" db="EMBL/GenBank/DDBJ databases">
        <authorList>
            <person name="Zhou D."/>
        </authorList>
    </citation>
    <scope>NUCLEOTIDE SEQUENCE</scope>
    <source>
        <strain evidence="1">12949</strain>
        <plasmid evidence="1">p12949-FIIY</plasmid>
    </source>
</reference>
<organism evidence="1">
    <name type="scientific">Enterobacter cloacae</name>
    <dbReference type="NCBI Taxonomy" id="550"/>
    <lineage>
        <taxon>Bacteria</taxon>
        <taxon>Pseudomonadati</taxon>
        <taxon>Pseudomonadota</taxon>
        <taxon>Gammaproteobacteria</taxon>
        <taxon>Enterobacterales</taxon>
        <taxon>Enterobacteriaceae</taxon>
        <taxon>Enterobacter</taxon>
        <taxon>Enterobacter cloacae complex</taxon>
    </lineage>
</organism>
<accession>A0A482M5D4</accession>
<protein>
    <submittedName>
        <fullName evidence="1">Uncharacterized protein</fullName>
    </submittedName>
</protein>
<dbReference type="AlphaFoldDB" id="A0A482M5D4"/>
<sequence length="49" mass="5353">MLTLEQNPTAISNGFISKILDKWAYGHLLVPVTALLQIVGGDKLIIPFC</sequence>
<geneLocation type="plasmid" evidence="1">
    <name>p12949-FIIY</name>
</geneLocation>
<name>A0A482M5D4_ENTCL</name>